<dbReference type="PANTHER" id="PTHR46986:SF1">
    <property type="entry name" value="ENDORIBONUCLEASE YBEY, CHLOROPLASTIC"/>
    <property type="match status" value="1"/>
</dbReference>
<reference evidence="10 11" key="1">
    <citation type="submission" date="2017-11" db="EMBL/GenBank/DDBJ databases">
        <title>Genomic Encyclopedia of Archaeal and Bacterial Type Strains, Phase II (KMG-II): From Individual Species to Whole Genera.</title>
        <authorList>
            <person name="Goeker M."/>
        </authorList>
    </citation>
    <scope>NUCLEOTIDE SEQUENCE [LARGE SCALE GENOMIC DNA]</scope>
    <source>
        <strain evidence="10 11">DSM 27763</strain>
    </source>
</reference>
<proteinExistence type="inferred from homology"/>
<evidence type="ECO:0000313" key="11">
    <source>
        <dbReference type="Proteomes" id="UP000230842"/>
    </source>
</evidence>
<dbReference type="InterPro" id="IPR002036">
    <property type="entry name" value="YbeY"/>
</dbReference>
<feature type="binding site" evidence="9">
    <location>
        <position position="126"/>
    </location>
    <ligand>
        <name>Zn(2+)</name>
        <dbReference type="ChEBI" id="CHEBI:29105"/>
        <note>catalytic</note>
    </ligand>
</feature>
<dbReference type="SUPFAM" id="SSF55486">
    <property type="entry name" value="Metalloproteases ('zincins'), catalytic domain"/>
    <property type="match status" value="1"/>
</dbReference>
<dbReference type="PROSITE" id="PS01306">
    <property type="entry name" value="UPF0054"/>
    <property type="match status" value="1"/>
</dbReference>
<dbReference type="GO" id="GO:0008270">
    <property type="term" value="F:zinc ion binding"/>
    <property type="evidence" value="ECO:0007669"/>
    <property type="project" value="UniProtKB-UniRule"/>
</dbReference>
<evidence type="ECO:0000256" key="6">
    <source>
        <dbReference type="ARBA" id="ARBA00022759"/>
    </source>
</evidence>
<evidence type="ECO:0000256" key="2">
    <source>
        <dbReference type="ARBA" id="ARBA00022517"/>
    </source>
</evidence>
<dbReference type="PANTHER" id="PTHR46986">
    <property type="entry name" value="ENDORIBONUCLEASE YBEY, CHLOROPLASTIC"/>
    <property type="match status" value="1"/>
</dbReference>
<dbReference type="Gene3D" id="3.40.390.30">
    <property type="entry name" value="Metalloproteases ('zincins'), catalytic domain"/>
    <property type="match status" value="1"/>
</dbReference>
<dbReference type="GO" id="GO:0004222">
    <property type="term" value="F:metalloendopeptidase activity"/>
    <property type="evidence" value="ECO:0007669"/>
    <property type="project" value="InterPro"/>
</dbReference>
<dbReference type="Proteomes" id="UP000230842">
    <property type="component" value="Unassembled WGS sequence"/>
</dbReference>
<evidence type="ECO:0000256" key="4">
    <source>
        <dbReference type="ARBA" id="ARBA00022722"/>
    </source>
</evidence>
<dbReference type="NCBIfam" id="TIGR00043">
    <property type="entry name" value="rRNA maturation RNase YbeY"/>
    <property type="match status" value="1"/>
</dbReference>
<keyword evidence="9" id="KW-0963">Cytoplasm</keyword>
<comment type="caution">
    <text evidence="10">The sequence shown here is derived from an EMBL/GenBank/DDBJ whole genome shotgun (WGS) entry which is preliminary data.</text>
</comment>
<name>A0A0B2BB32_9ACTN</name>
<evidence type="ECO:0000256" key="7">
    <source>
        <dbReference type="ARBA" id="ARBA00022801"/>
    </source>
</evidence>
<keyword evidence="5 9" id="KW-0479">Metal-binding</keyword>
<dbReference type="GO" id="GO:0004521">
    <property type="term" value="F:RNA endonuclease activity"/>
    <property type="evidence" value="ECO:0007669"/>
    <property type="project" value="UniProtKB-UniRule"/>
</dbReference>
<sequence length="160" mass="17964">MNVDVLDESSWRDADGDPVDVDTLTRLVRFTMSRMRLAPGTEVTMIVVDPDTMTQYNEKWMHKDGPTDVLSFPIDELRPGSDDIEAEEGYLGDMLLCPEVAAKDAAAEGLELGSHLELLTVHGVLHLLGYDHAEPDEHREMFGLQDRLLALWRDGDREDA</sequence>
<comment type="subcellular location">
    <subcellularLocation>
        <location evidence="9">Cytoplasm</location>
    </subcellularLocation>
</comment>
<evidence type="ECO:0000256" key="5">
    <source>
        <dbReference type="ARBA" id="ARBA00022723"/>
    </source>
</evidence>
<organism evidence="10 11">
    <name type="scientific">Mumia flava</name>
    <dbReference type="NCBI Taxonomy" id="1348852"/>
    <lineage>
        <taxon>Bacteria</taxon>
        <taxon>Bacillati</taxon>
        <taxon>Actinomycetota</taxon>
        <taxon>Actinomycetes</taxon>
        <taxon>Propionibacteriales</taxon>
        <taxon>Nocardioidaceae</taxon>
        <taxon>Mumia</taxon>
    </lineage>
</organism>
<dbReference type="GO" id="GO:0006364">
    <property type="term" value="P:rRNA processing"/>
    <property type="evidence" value="ECO:0007669"/>
    <property type="project" value="UniProtKB-UniRule"/>
</dbReference>
<keyword evidence="7 9" id="KW-0378">Hydrolase</keyword>
<dbReference type="OrthoDB" id="9807740at2"/>
<keyword evidence="3 9" id="KW-0698">rRNA processing</keyword>
<evidence type="ECO:0000256" key="3">
    <source>
        <dbReference type="ARBA" id="ARBA00022552"/>
    </source>
</evidence>
<dbReference type="Pfam" id="PF02130">
    <property type="entry name" value="YbeY"/>
    <property type="match status" value="1"/>
</dbReference>
<comment type="cofactor">
    <cofactor evidence="9">
        <name>Zn(2+)</name>
        <dbReference type="ChEBI" id="CHEBI:29105"/>
    </cofactor>
    <text evidence="9">Binds 1 zinc ion.</text>
</comment>
<dbReference type="EC" id="3.1.-.-" evidence="9"/>
<feature type="binding site" evidence="9">
    <location>
        <position position="122"/>
    </location>
    <ligand>
        <name>Zn(2+)</name>
        <dbReference type="ChEBI" id="CHEBI:29105"/>
        <note>catalytic</note>
    </ligand>
</feature>
<keyword evidence="8 9" id="KW-0862">Zinc</keyword>
<dbReference type="AlphaFoldDB" id="A0A0B2BB32"/>
<dbReference type="GO" id="GO:0005737">
    <property type="term" value="C:cytoplasm"/>
    <property type="evidence" value="ECO:0007669"/>
    <property type="project" value="UniProtKB-SubCell"/>
</dbReference>
<evidence type="ECO:0000256" key="8">
    <source>
        <dbReference type="ARBA" id="ARBA00022833"/>
    </source>
</evidence>
<evidence type="ECO:0000256" key="1">
    <source>
        <dbReference type="ARBA" id="ARBA00010875"/>
    </source>
</evidence>
<protein>
    <recommendedName>
        <fullName evidence="9">Endoribonuclease YbeY</fullName>
        <ecNumber evidence="9">3.1.-.-</ecNumber>
    </recommendedName>
</protein>
<feature type="binding site" evidence="9">
    <location>
        <position position="132"/>
    </location>
    <ligand>
        <name>Zn(2+)</name>
        <dbReference type="ChEBI" id="CHEBI:29105"/>
        <note>catalytic</note>
    </ligand>
</feature>
<comment type="similarity">
    <text evidence="1 9">Belongs to the endoribonuclease YbeY family.</text>
</comment>
<keyword evidence="11" id="KW-1185">Reference proteome</keyword>
<dbReference type="InterPro" id="IPR023091">
    <property type="entry name" value="MetalPrtase_cat_dom_sf_prd"/>
</dbReference>
<keyword evidence="4 9" id="KW-0540">Nuclease</keyword>
<dbReference type="EMBL" id="PGEZ01000002">
    <property type="protein sequence ID" value="PJJ53891.1"/>
    <property type="molecule type" value="Genomic_DNA"/>
</dbReference>
<accession>A0A0B2BB32</accession>
<comment type="function">
    <text evidence="9">Single strand-specific metallo-endoribonuclease involved in late-stage 70S ribosome quality control and in maturation of the 3' terminus of the 16S rRNA.</text>
</comment>
<evidence type="ECO:0000256" key="9">
    <source>
        <dbReference type="HAMAP-Rule" id="MF_00009"/>
    </source>
</evidence>
<dbReference type="RefSeq" id="WP_039359740.1">
    <property type="nucleotide sequence ID" value="NZ_PGEZ01000002.1"/>
</dbReference>
<dbReference type="InterPro" id="IPR020549">
    <property type="entry name" value="YbeY_CS"/>
</dbReference>
<evidence type="ECO:0000313" key="10">
    <source>
        <dbReference type="EMBL" id="PJJ53891.1"/>
    </source>
</evidence>
<keyword evidence="2 9" id="KW-0690">Ribosome biogenesis</keyword>
<dbReference type="HAMAP" id="MF_00009">
    <property type="entry name" value="Endoribonucl_YbeY"/>
    <property type="match status" value="1"/>
</dbReference>
<gene>
    <name evidence="9" type="primary">ybeY</name>
    <name evidence="10" type="ORF">CLV56_3393</name>
</gene>
<keyword evidence="6 9" id="KW-0255">Endonuclease</keyword>